<dbReference type="GO" id="GO:0005524">
    <property type="term" value="F:ATP binding"/>
    <property type="evidence" value="ECO:0007669"/>
    <property type="project" value="UniProtKB-KW"/>
</dbReference>
<dbReference type="STRING" id="121292.AU252_01290"/>
<accession>A0A0U3Q024</accession>
<dbReference type="GO" id="GO:0015658">
    <property type="term" value="F:branched-chain amino acid transmembrane transporter activity"/>
    <property type="evidence" value="ECO:0007669"/>
    <property type="project" value="TreeGrafter"/>
</dbReference>
<reference evidence="7 8" key="1">
    <citation type="submission" date="2015-12" db="EMBL/GenBank/DDBJ databases">
        <authorList>
            <person name="Shamseldin A."/>
            <person name="Moawad H."/>
            <person name="Abd El-Rahim W.M."/>
            <person name="Sadowsky M.J."/>
        </authorList>
    </citation>
    <scope>NUCLEOTIDE SEQUENCE [LARGE SCALE GENOMIC DNA]</scope>
    <source>
        <strain evidence="7 8">Ar51</strain>
    </source>
</reference>
<protein>
    <submittedName>
        <fullName evidence="7">ABC transporter ATP-binding protein</fullName>
    </submittedName>
</protein>
<evidence type="ECO:0000313" key="8">
    <source>
        <dbReference type="Proteomes" id="UP000065151"/>
    </source>
</evidence>
<gene>
    <name evidence="7" type="ORF">AU252_01290</name>
</gene>
<dbReference type="GO" id="GO:0015807">
    <property type="term" value="P:L-amino acid transport"/>
    <property type="evidence" value="ECO:0007669"/>
    <property type="project" value="TreeGrafter"/>
</dbReference>
<name>A0A0U3Q024_9MICC</name>
<dbReference type="PROSITE" id="PS50893">
    <property type="entry name" value="ABC_TRANSPORTER_2"/>
    <property type="match status" value="1"/>
</dbReference>
<keyword evidence="5" id="KW-0029">Amino-acid transport</keyword>
<dbReference type="SUPFAM" id="SSF52540">
    <property type="entry name" value="P-loop containing nucleoside triphosphate hydrolases"/>
    <property type="match status" value="1"/>
</dbReference>
<dbReference type="Proteomes" id="UP000065151">
    <property type="component" value="Chromosome"/>
</dbReference>
<evidence type="ECO:0000259" key="6">
    <source>
        <dbReference type="PROSITE" id="PS50893"/>
    </source>
</evidence>
<evidence type="ECO:0000256" key="3">
    <source>
        <dbReference type="ARBA" id="ARBA00022741"/>
    </source>
</evidence>
<dbReference type="PANTHER" id="PTHR43820">
    <property type="entry name" value="HIGH-AFFINITY BRANCHED-CHAIN AMINO ACID TRANSPORT ATP-BINDING PROTEIN LIVF"/>
    <property type="match status" value="1"/>
</dbReference>
<dbReference type="InterPro" id="IPR003593">
    <property type="entry name" value="AAA+_ATPase"/>
</dbReference>
<dbReference type="InterPro" id="IPR052156">
    <property type="entry name" value="BCAA_Transport_ATP-bd_LivF"/>
</dbReference>
<sequence length="239" mass="25651">MTDTRRDEELLAVRDLVVNYGPIRAVSGVSIGVHRGETVVLCGANGAGKSTTIKAIMGSVPASSGSVHLDGQPITTVSAALRARRGIRLSPEGRQVFATMTVEENIRIGAHQLKATDRNTRVEELFDTFPLLAERRRSRAGDLSGGQQQIVAMGRAMASRPRLLLLDEPFLGLAPIWIASVSDAIRTVQAAGTALLISEQMARPALELADRGYVLKHGSIARRGTADEVRSMALAEEYV</sequence>
<evidence type="ECO:0000256" key="4">
    <source>
        <dbReference type="ARBA" id="ARBA00022840"/>
    </source>
</evidence>
<evidence type="ECO:0000256" key="2">
    <source>
        <dbReference type="ARBA" id="ARBA00022448"/>
    </source>
</evidence>
<evidence type="ECO:0000313" key="7">
    <source>
        <dbReference type="EMBL" id="ALV39966.1"/>
    </source>
</evidence>
<keyword evidence="4 7" id="KW-0067">ATP-binding</keyword>
<dbReference type="RefSeq" id="WP_058929181.1">
    <property type="nucleotide sequence ID" value="NZ_CP013747.1"/>
</dbReference>
<dbReference type="Pfam" id="PF00005">
    <property type="entry name" value="ABC_tran"/>
    <property type="match status" value="1"/>
</dbReference>
<dbReference type="EMBL" id="CP013747">
    <property type="protein sequence ID" value="ALV39966.1"/>
    <property type="molecule type" value="Genomic_DNA"/>
</dbReference>
<dbReference type="PANTHER" id="PTHR43820:SF4">
    <property type="entry name" value="HIGH-AFFINITY BRANCHED-CHAIN AMINO ACID TRANSPORT ATP-BINDING PROTEIN LIVF"/>
    <property type="match status" value="1"/>
</dbReference>
<dbReference type="SMART" id="SM00382">
    <property type="entry name" value="AAA"/>
    <property type="match status" value="1"/>
</dbReference>
<dbReference type="InterPro" id="IPR027417">
    <property type="entry name" value="P-loop_NTPase"/>
</dbReference>
<dbReference type="InterPro" id="IPR003439">
    <property type="entry name" value="ABC_transporter-like_ATP-bd"/>
</dbReference>
<dbReference type="KEGG" id="psul:AU252_01290"/>
<comment type="similarity">
    <text evidence="1">Belongs to the ABC transporter superfamily.</text>
</comment>
<keyword evidence="3" id="KW-0547">Nucleotide-binding</keyword>
<dbReference type="CDD" id="cd03224">
    <property type="entry name" value="ABC_TM1139_LivF_branched"/>
    <property type="match status" value="1"/>
</dbReference>
<feature type="domain" description="ABC transporter" evidence="6">
    <location>
        <begin position="11"/>
        <end position="239"/>
    </location>
</feature>
<proteinExistence type="inferred from homology"/>
<dbReference type="Gene3D" id="3.40.50.300">
    <property type="entry name" value="P-loop containing nucleotide triphosphate hydrolases"/>
    <property type="match status" value="1"/>
</dbReference>
<keyword evidence="2" id="KW-0813">Transport</keyword>
<organism evidence="7">
    <name type="scientific">Pseudarthrobacter sulfonivorans</name>
    <dbReference type="NCBI Taxonomy" id="121292"/>
    <lineage>
        <taxon>Bacteria</taxon>
        <taxon>Bacillati</taxon>
        <taxon>Actinomycetota</taxon>
        <taxon>Actinomycetes</taxon>
        <taxon>Micrococcales</taxon>
        <taxon>Micrococcaceae</taxon>
        <taxon>Pseudarthrobacter</taxon>
    </lineage>
</organism>
<evidence type="ECO:0000256" key="5">
    <source>
        <dbReference type="ARBA" id="ARBA00022970"/>
    </source>
</evidence>
<dbReference type="GO" id="GO:0016887">
    <property type="term" value="F:ATP hydrolysis activity"/>
    <property type="evidence" value="ECO:0007669"/>
    <property type="project" value="InterPro"/>
</dbReference>
<dbReference type="AlphaFoldDB" id="A0A0U3Q024"/>
<evidence type="ECO:0000256" key="1">
    <source>
        <dbReference type="ARBA" id="ARBA00005417"/>
    </source>
</evidence>